<dbReference type="SUPFAM" id="SSF54427">
    <property type="entry name" value="NTF2-like"/>
    <property type="match status" value="1"/>
</dbReference>
<dbReference type="InterPro" id="IPR032710">
    <property type="entry name" value="NTF2-like_dom_sf"/>
</dbReference>
<dbReference type="RefSeq" id="WP_345480789.1">
    <property type="nucleotide sequence ID" value="NZ_BAABLP010000003.1"/>
</dbReference>
<keyword evidence="2" id="KW-1185">Reference proteome</keyword>
<dbReference type="Proteomes" id="UP001500121">
    <property type="component" value="Unassembled WGS sequence"/>
</dbReference>
<evidence type="ECO:0008006" key="3">
    <source>
        <dbReference type="Google" id="ProtNLM"/>
    </source>
</evidence>
<comment type="caution">
    <text evidence="1">The sequence shown here is derived from an EMBL/GenBank/DDBJ whole genome shotgun (WGS) entry which is preliminary data.</text>
</comment>
<protein>
    <recommendedName>
        <fullName evidence="3">Ester cyclase</fullName>
    </recommendedName>
</protein>
<dbReference type="PANTHER" id="PTHR38436:SF1">
    <property type="entry name" value="ESTER CYCLASE"/>
    <property type="match status" value="1"/>
</dbReference>
<reference evidence="2" key="1">
    <citation type="journal article" date="2019" name="Int. J. Syst. Evol. Microbiol.">
        <title>The Global Catalogue of Microorganisms (GCM) 10K type strain sequencing project: providing services to taxonomists for standard genome sequencing and annotation.</title>
        <authorList>
            <consortium name="The Broad Institute Genomics Platform"/>
            <consortium name="The Broad Institute Genome Sequencing Center for Infectious Disease"/>
            <person name="Wu L."/>
            <person name="Ma J."/>
        </authorList>
    </citation>
    <scope>NUCLEOTIDE SEQUENCE [LARGE SCALE GENOMIC DNA]</scope>
    <source>
        <strain evidence="2">JCM 19015</strain>
    </source>
</reference>
<proteinExistence type="predicted"/>
<sequence>MADSGDQAKTNLEAQGRMGEIVGSGDYDRLTEVLADGLVDHDPAPDQSAGPKGIGEFWTTFKQAFPDVALEPVQVVATDEFVTAVLKVTGTHQGEFLGHAPTGRSFEVRGIQVGRFADGKMTERWGATDTLGILQQLGVA</sequence>
<dbReference type="PANTHER" id="PTHR38436">
    <property type="entry name" value="POLYKETIDE CYCLASE SNOAL-LIKE DOMAIN"/>
    <property type="match status" value="1"/>
</dbReference>
<dbReference type="Gene3D" id="3.10.450.50">
    <property type="match status" value="1"/>
</dbReference>
<organism evidence="1 2">
    <name type="scientific">Amnibacterium soli</name>
    <dbReference type="NCBI Taxonomy" id="1282736"/>
    <lineage>
        <taxon>Bacteria</taxon>
        <taxon>Bacillati</taxon>
        <taxon>Actinomycetota</taxon>
        <taxon>Actinomycetes</taxon>
        <taxon>Micrococcales</taxon>
        <taxon>Microbacteriaceae</taxon>
        <taxon>Amnibacterium</taxon>
    </lineage>
</organism>
<dbReference type="Pfam" id="PF07366">
    <property type="entry name" value="SnoaL"/>
    <property type="match status" value="1"/>
</dbReference>
<dbReference type="InterPro" id="IPR009959">
    <property type="entry name" value="Cyclase_SnoaL-like"/>
</dbReference>
<gene>
    <name evidence="1" type="ORF">GCM10025783_17900</name>
</gene>
<evidence type="ECO:0000313" key="1">
    <source>
        <dbReference type="EMBL" id="GAA4746371.1"/>
    </source>
</evidence>
<accession>A0ABP8Z4S0</accession>
<dbReference type="EMBL" id="BAABLP010000003">
    <property type="protein sequence ID" value="GAA4746371.1"/>
    <property type="molecule type" value="Genomic_DNA"/>
</dbReference>
<evidence type="ECO:0000313" key="2">
    <source>
        <dbReference type="Proteomes" id="UP001500121"/>
    </source>
</evidence>
<name>A0ABP8Z4S0_9MICO</name>